<accession>A0A1D6M1S2</accession>
<keyword evidence="3" id="KW-0539">Nucleus</keyword>
<dbReference type="InParanoid" id="A0A1D6M1S2"/>
<reference evidence="5" key="1">
    <citation type="submission" date="2015-12" db="EMBL/GenBank/DDBJ databases">
        <title>Update maize B73 reference genome by single molecule sequencing technologies.</title>
        <authorList>
            <consortium name="Maize Genome Sequencing Project"/>
            <person name="Ware D."/>
        </authorList>
    </citation>
    <scope>NUCLEOTIDE SEQUENCE</scope>
    <source>
        <tissue evidence="5">Seedling</tissue>
    </source>
</reference>
<gene>
    <name evidence="5" type="ORF">ZEAMMB73_Zm00001d037914</name>
</gene>
<feature type="region of interest" description="Disordered" evidence="4">
    <location>
        <begin position="24"/>
        <end position="52"/>
    </location>
</feature>
<evidence type="ECO:0008006" key="6">
    <source>
        <dbReference type="Google" id="ProtNLM"/>
    </source>
</evidence>
<evidence type="ECO:0000256" key="1">
    <source>
        <dbReference type="ARBA" id="ARBA00004123"/>
    </source>
</evidence>
<comment type="similarity">
    <text evidence="2">Belongs to the NPR1-interactor family.</text>
</comment>
<dbReference type="STRING" id="4577.A0A1D6M1S2"/>
<organism evidence="5">
    <name type="scientific">Zea mays</name>
    <name type="common">Maize</name>
    <dbReference type="NCBI Taxonomy" id="4577"/>
    <lineage>
        <taxon>Eukaryota</taxon>
        <taxon>Viridiplantae</taxon>
        <taxon>Streptophyta</taxon>
        <taxon>Embryophyta</taxon>
        <taxon>Tracheophyta</taxon>
        <taxon>Spermatophyta</taxon>
        <taxon>Magnoliopsida</taxon>
        <taxon>Liliopsida</taxon>
        <taxon>Poales</taxon>
        <taxon>Poaceae</taxon>
        <taxon>PACMAD clade</taxon>
        <taxon>Panicoideae</taxon>
        <taxon>Andropogonodae</taxon>
        <taxon>Andropogoneae</taxon>
        <taxon>Tripsacinae</taxon>
        <taxon>Zea</taxon>
    </lineage>
</organism>
<dbReference type="FunCoup" id="A0A1D6M1S2">
    <property type="interactions" value="418"/>
</dbReference>
<dbReference type="InterPro" id="IPR031425">
    <property type="entry name" value="NPR1/NH1-interacting"/>
</dbReference>
<evidence type="ECO:0000313" key="5">
    <source>
        <dbReference type="EMBL" id="AQK85190.1"/>
    </source>
</evidence>
<dbReference type="EMBL" id="CM000782">
    <property type="protein sequence ID" value="AQK85190.1"/>
    <property type="molecule type" value="Genomic_DNA"/>
</dbReference>
<evidence type="ECO:0000256" key="2">
    <source>
        <dbReference type="ARBA" id="ARBA00009937"/>
    </source>
</evidence>
<comment type="subcellular location">
    <subcellularLocation>
        <location evidence="1">Nucleus</location>
    </subcellularLocation>
</comment>
<dbReference type="PANTHER" id="PTHR33669">
    <property type="entry name" value="PROTEIN NEGATIVE REGULATOR OF RESISTANCE"/>
    <property type="match status" value="1"/>
</dbReference>
<protein>
    <recommendedName>
        <fullName evidence="6">NRR repressor 1</fullName>
    </recommendedName>
</protein>
<sequence>MDATPASKKATPAAAVADAVPLAAQQAAEQLSSPESVAGVRASGSEDDDEQVERFYALLDNIRAMRGMVSTGGAAPGRKRARDDEPPWRPAFRMEDFELEEFDSGSAGCDGGKKKRESSIAKRPADEEEQAEVVEAKGPRCGPRPPQSHKPRREGVRAVDT</sequence>
<dbReference type="GO" id="GO:0005634">
    <property type="term" value="C:nucleus"/>
    <property type="evidence" value="ECO:0007669"/>
    <property type="project" value="UniProtKB-SubCell"/>
</dbReference>
<dbReference type="OMA" id="EPPLWKP"/>
<dbReference type="AlphaFoldDB" id="A0A1D6M1S2"/>
<dbReference type="GO" id="GO:0010112">
    <property type="term" value="P:regulation of systemic acquired resistance"/>
    <property type="evidence" value="ECO:0007669"/>
    <property type="project" value="InterPro"/>
</dbReference>
<feature type="compositionally biased region" description="Basic and acidic residues" evidence="4">
    <location>
        <begin position="81"/>
        <end position="96"/>
    </location>
</feature>
<dbReference type="OrthoDB" id="693542at2759"/>
<dbReference type="PANTHER" id="PTHR33669:SF25">
    <property type="entry name" value="NRR REPRESSOR HOMOLOG 1"/>
    <property type="match status" value="1"/>
</dbReference>
<dbReference type="Pfam" id="PF15699">
    <property type="entry name" value="NPR1_interact"/>
    <property type="match status" value="1"/>
</dbReference>
<evidence type="ECO:0000256" key="3">
    <source>
        <dbReference type="ARBA" id="ARBA00023242"/>
    </source>
</evidence>
<feature type="region of interest" description="Disordered" evidence="4">
    <location>
        <begin position="69"/>
        <end position="161"/>
    </location>
</feature>
<proteinExistence type="inferred from homology"/>
<feature type="compositionally biased region" description="Low complexity" evidence="4">
    <location>
        <begin position="24"/>
        <end position="36"/>
    </location>
</feature>
<name>A0A1D6M1S2_MAIZE</name>
<evidence type="ECO:0000256" key="4">
    <source>
        <dbReference type="SAM" id="MobiDB-lite"/>
    </source>
</evidence>